<feature type="transmembrane region" description="Helical" evidence="1">
    <location>
        <begin position="7"/>
        <end position="24"/>
    </location>
</feature>
<proteinExistence type="predicted"/>
<name>A0ABU5CBQ4_9BACI</name>
<feature type="transmembrane region" description="Helical" evidence="1">
    <location>
        <begin position="324"/>
        <end position="345"/>
    </location>
</feature>
<evidence type="ECO:0000313" key="3">
    <source>
        <dbReference type="EMBL" id="MDY0396283.1"/>
    </source>
</evidence>
<dbReference type="Proteomes" id="UP001281447">
    <property type="component" value="Unassembled WGS sequence"/>
</dbReference>
<keyword evidence="4" id="KW-1185">Reference proteome</keyword>
<keyword evidence="1" id="KW-0812">Transmembrane</keyword>
<dbReference type="RefSeq" id="WP_390352967.1">
    <property type="nucleotide sequence ID" value="NZ_JBHUIZ010000003.1"/>
</dbReference>
<dbReference type="Pfam" id="PF07670">
    <property type="entry name" value="Gate"/>
    <property type="match status" value="1"/>
</dbReference>
<evidence type="ECO:0000313" key="4">
    <source>
        <dbReference type="Proteomes" id="UP001281447"/>
    </source>
</evidence>
<dbReference type="InterPro" id="IPR011642">
    <property type="entry name" value="Gate_dom"/>
</dbReference>
<keyword evidence="1" id="KW-0472">Membrane</keyword>
<feature type="domain" description="Nucleoside transporter/FeoB GTPase Gate" evidence="2">
    <location>
        <begin position="43"/>
        <end position="139"/>
    </location>
</feature>
<feature type="transmembrane region" description="Helical" evidence="1">
    <location>
        <begin position="289"/>
        <end position="312"/>
    </location>
</feature>
<protein>
    <submittedName>
        <fullName evidence="3">Sporulation integral membrane protein YlbJ</fullName>
    </submittedName>
</protein>
<feature type="transmembrane region" description="Helical" evidence="1">
    <location>
        <begin position="44"/>
        <end position="70"/>
    </location>
</feature>
<feature type="transmembrane region" description="Helical" evidence="1">
    <location>
        <begin position="120"/>
        <end position="142"/>
    </location>
</feature>
<feature type="transmembrane region" description="Helical" evidence="1">
    <location>
        <begin position="148"/>
        <end position="169"/>
    </location>
</feature>
<keyword evidence="1" id="KW-1133">Transmembrane helix</keyword>
<organism evidence="3 4">
    <name type="scientific">Tigheibacillus halophilus</name>
    <dbReference type="NCBI Taxonomy" id="361280"/>
    <lineage>
        <taxon>Bacteria</taxon>
        <taxon>Bacillati</taxon>
        <taxon>Bacillota</taxon>
        <taxon>Bacilli</taxon>
        <taxon>Bacillales</taxon>
        <taxon>Bacillaceae</taxon>
        <taxon>Tigheibacillus</taxon>
    </lineage>
</organism>
<sequence>MKSKLKTIVLAIAVIALALVMIKFPKDAYEASIRGLDMWWEIVFPSLLPFFITAELLLSFGVVRLLGVLFEPIMRPIFRVPGAGSFAWILGMVSGYPTGAKITARLRQEKQLTRIEAERLTSFTNASSPLFIVAALSVGFLGDARLGLLIAVCHYTGNVFVGIIMRFYGVRQEEKQAKMKLKQQNGLVLHALKEMHRTRIKDKRAFGEILGDAVLNSVQTLLMVGGFIILFSVLSKLLFLVQFTPVLAAGLHFIFQMLQLPVELALPFISGVLEITVGASMISKESIDPLFAVIVVISFILGFNGLSIHAQVASIISETDIRYFPYFIGRILHAFIASILTVLLYRPLYLDRQAFDGNDLAVGAPAAENTWSSALGYVQDIGPIISLVFIFLSTIILFHRLKKTAF</sequence>
<dbReference type="NCBIfam" id="TIGR02871">
    <property type="entry name" value="spore_ylbJ"/>
    <property type="match status" value="1"/>
</dbReference>
<accession>A0ABU5CBQ4</accession>
<dbReference type="InterPro" id="IPR014226">
    <property type="entry name" value="Spore_IM_YlbJ"/>
</dbReference>
<evidence type="ECO:0000259" key="2">
    <source>
        <dbReference type="Pfam" id="PF07670"/>
    </source>
</evidence>
<dbReference type="EMBL" id="JAWDIP010000004">
    <property type="protein sequence ID" value="MDY0396283.1"/>
    <property type="molecule type" value="Genomic_DNA"/>
</dbReference>
<comment type="caution">
    <text evidence="3">The sequence shown here is derived from an EMBL/GenBank/DDBJ whole genome shotgun (WGS) entry which is preliminary data.</text>
</comment>
<feature type="transmembrane region" description="Helical" evidence="1">
    <location>
        <begin position="381"/>
        <end position="401"/>
    </location>
</feature>
<reference evidence="3 4" key="1">
    <citation type="submission" date="2023-10" db="EMBL/GenBank/DDBJ databases">
        <title>Virgibacillus halophilus 5B73C genome.</title>
        <authorList>
            <person name="Miliotis G."/>
            <person name="Sengupta P."/>
            <person name="Hameed A."/>
            <person name="Chuvochina M."/>
            <person name="Mcdonagh F."/>
            <person name="Simpson A.C."/>
            <person name="Singh N.K."/>
            <person name="Rekha P.D."/>
            <person name="Raman K."/>
            <person name="Hugenholtz P."/>
            <person name="Venkateswaran K."/>
        </authorList>
    </citation>
    <scope>NUCLEOTIDE SEQUENCE [LARGE SCALE GENOMIC DNA]</scope>
    <source>
        <strain evidence="3 4">5B73C</strain>
    </source>
</reference>
<evidence type="ECO:0000256" key="1">
    <source>
        <dbReference type="SAM" id="Phobius"/>
    </source>
</evidence>
<gene>
    <name evidence="3" type="primary">ylbJ</name>
    <name evidence="3" type="ORF">RWE15_20425</name>
</gene>